<evidence type="ECO:0000313" key="1">
    <source>
        <dbReference type="EMBL" id="AWK03480.1"/>
    </source>
</evidence>
<name>A0A2S1YHG7_9FLAO</name>
<proteinExistence type="predicted"/>
<accession>A0A2S1YHG7</accession>
<reference evidence="1 2" key="1">
    <citation type="submission" date="2018-05" db="EMBL/GenBank/DDBJ databases">
        <title>Genome sequencing of Flavobacterium sp. HYN0056.</title>
        <authorList>
            <person name="Yi H."/>
            <person name="Baek C."/>
        </authorList>
    </citation>
    <scope>NUCLEOTIDE SEQUENCE [LARGE SCALE GENOMIC DNA]</scope>
    <source>
        <strain evidence="1 2">HYN0056</strain>
    </source>
</reference>
<gene>
    <name evidence="1" type="ORF">HYN56_04275</name>
</gene>
<protein>
    <submittedName>
        <fullName evidence="1">Uncharacterized protein</fullName>
    </submittedName>
</protein>
<dbReference type="KEGG" id="fcr:HYN56_04275"/>
<dbReference type="AlphaFoldDB" id="A0A2S1YHG7"/>
<keyword evidence="2" id="KW-1185">Reference proteome</keyword>
<dbReference type="Proteomes" id="UP000245250">
    <property type="component" value="Chromosome"/>
</dbReference>
<dbReference type="EMBL" id="CP029255">
    <property type="protein sequence ID" value="AWK03480.1"/>
    <property type="molecule type" value="Genomic_DNA"/>
</dbReference>
<organism evidence="1 2">
    <name type="scientific">Flavobacterium crocinum</name>
    <dbReference type="NCBI Taxonomy" id="2183896"/>
    <lineage>
        <taxon>Bacteria</taxon>
        <taxon>Pseudomonadati</taxon>
        <taxon>Bacteroidota</taxon>
        <taxon>Flavobacteriia</taxon>
        <taxon>Flavobacteriales</taxon>
        <taxon>Flavobacteriaceae</taxon>
        <taxon>Flavobacterium</taxon>
    </lineage>
</organism>
<sequence>MHIFFFISFKFIWAVLQGFQNLVGLNKLPYLQGFENLAGIKKTKIKFLHFIISFQNPFCKFVLQKYQK</sequence>
<evidence type="ECO:0000313" key="2">
    <source>
        <dbReference type="Proteomes" id="UP000245250"/>
    </source>
</evidence>